<accession>A0A6C0KAJ3</accession>
<evidence type="ECO:0000256" key="4">
    <source>
        <dbReference type="ARBA" id="ARBA00023163"/>
    </source>
</evidence>
<dbReference type="GO" id="GO:0006351">
    <property type="term" value="P:DNA-templated transcription"/>
    <property type="evidence" value="ECO:0007669"/>
    <property type="project" value="InterPro"/>
</dbReference>
<dbReference type="Gene3D" id="3.30.1360.10">
    <property type="entry name" value="RNA polymerase, RBP11-like subunit"/>
    <property type="match status" value="2"/>
</dbReference>
<keyword evidence="2" id="KW-0240">DNA-directed RNA polymerase</keyword>
<dbReference type="InterPro" id="IPR036643">
    <property type="entry name" value="RNApol_insert_sf"/>
</dbReference>
<dbReference type="GO" id="GO:0044423">
    <property type="term" value="C:virion component"/>
    <property type="evidence" value="ECO:0007669"/>
    <property type="project" value="UniProtKB-KW"/>
</dbReference>
<evidence type="ECO:0000259" key="5">
    <source>
        <dbReference type="SMART" id="SM00662"/>
    </source>
</evidence>
<reference evidence="6" key="1">
    <citation type="journal article" date="2020" name="Nature">
        <title>Giant virus diversity and host interactions through global metagenomics.</title>
        <authorList>
            <person name="Schulz F."/>
            <person name="Roux S."/>
            <person name="Paez-Espino D."/>
            <person name="Jungbluth S."/>
            <person name="Walsh D.A."/>
            <person name="Denef V.J."/>
            <person name="McMahon K.D."/>
            <person name="Konstantinidis K.T."/>
            <person name="Eloe-Fadrosh E.A."/>
            <person name="Kyrpides N.C."/>
            <person name="Woyke T."/>
        </authorList>
    </citation>
    <scope>NUCLEOTIDE SEQUENCE</scope>
    <source>
        <strain evidence="6">GVMAG-S-1101182-85</strain>
    </source>
</reference>
<keyword evidence="4" id="KW-0804">Transcription</keyword>
<dbReference type="Pfam" id="PF13656">
    <property type="entry name" value="RNA_pol_L_2"/>
    <property type="match status" value="1"/>
</dbReference>
<evidence type="ECO:0000256" key="2">
    <source>
        <dbReference type="ARBA" id="ARBA00022478"/>
    </source>
</evidence>
<dbReference type="InterPro" id="IPR011263">
    <property type="entry name" value="DNA-dir_RNA_pol_RpoA/D/Rpb3"/>
</dbReference>
<dbReference type="GO" id="GO:0005736">
    <property type="term" value="C:RNA polymerase I complex"/>
    <property type="evidence" value="ECO:0007669"/>
    <property type="project" value="TreeGrafter"/>
</dbReference>
<dbReference type="Gene3D" id="2.170.120.12">
    <property type="entry name" value="DNA-directed RNA polymerase, insert domain"/>
    <property type="match status" value="1"/>
</dbReference>
<feature type="domain" description="DNA-directed RNA polymerase RpoA/D/Rpb3-type" evidence="5">
    <location>
        <begin position="16"/>
        <end position="289"/>
    </location>
</feature>
<dbReference type="SUPFAM" id="SSF55257">
    <property type="entry name" value="RBP11-like subunits of RNA polymerase"/>
    <property type="match status" value="2"/>
</dbReference>
<dbReference type="GO" id="GO:0046983">
    <property type="term" value="F:protein dimerization activity"/>
    <property type="evidence" value="ECO:0007669"/>
    <property type="project" value="InterPro"/>
</dbReference>
<sequence>MSSVTFENVSAPSDRKLQFTLTPTSYPYANTLRRAIMTLVPNVAFRSDPPGIVLANPDIKVLHNDSVTQPNELLAHRLSLIPIHGAPADTWDPDRFVFRIKMENEGSEPIDIFASDITVLERRTASDMSEILVEVPNRTFFVPNPITRETCLITSLPAKRSATTPKLLVELKATVGNGREHARFIPTCQASYGYTLDTNTERRNQYFEKWLISHKNVDPDTLKDDEQRRTELDREFKSMEIQRIFKQNEKGEPNSFDFQIETLGTIPTRSILEQALVGIQKICEPFMGLDQGDLPETVRIEQCDSQLQGFDIVFTGHDHTLGNLLQTWLSDNLVDGDESLKPRIQTAGYYIRHPLKDEMTIRIGLLDSKDNQMTVRAAIAAAAKGCHAMFGDWKRTFTGEARPASASSLGAQASAANLAAGTGAKRTLKLKRSVTTQPTSGTAAK</sequence>
<evidence type="ECO:0000256" key="1">
    <source>
        <dbReference type="ARBA" id="ARBA00004328"/>
    </source>
</evidence>
<keyword evidence="3" id="KW-0946">Virion</keyword>
<dbReference type="SUPFAM" id="SSF56553">
    <property type="entry name" value="Insert subdomain of RNA polymerase alpha subunit"/>
    <property type="match status" value="1"/>
</dbReference>
<dbReference type="InterPro" id="IPR050518">
    <property type="entry name" value="Rpo3/RPB3_RNA_Pol_subunit"/>
</dbReference>
<dbReference type="PANTHER" id="PTHR11800:SF13">
    <property type="entry name" value="DNA-DIRECTED RNA POLYMERASES I AND III SUBUNIT RPAC1"/>
    <property type="match status" value="1"/>
</dbReference>
<comment type="subcellular location">
    <subcellularLocation>
        <location evidence="1">Virion</location>
    </subcellularLocation>
</comment>
<name>A0A6C0KAJ3_9ZZZZ</name>
<organism evidence="6">
    <name type="scientific">viral metagenome</name>
    <dbReference type="NCBI Taxonomy" id="1070528"/>
    <lineage>
        <taxon>unclassified sequences</taxon>
        <taxon>metagenomes</taxon>
        <taxon>organismal metagenomes</taxon>
    </lineage>
</organism>
<dbReference type="InterPro" id="IPR036603">
    <property type="entry name" value="RBP11-like"/>
</dbReference>
<dbReference type="EMBL" id="MN740827">
    <property type="protein sequence ID" value="QHU13850.1"/>
    <property type="molecule type" value="Genomic_DNA"/>
</dbReference>
<dbReference type="AlphaFoldDB" id="A0A6C0KAJ3"/>
<dbReference type="GO" id="GO:0003899">
    <property type="term" value="F:DNA-directed RNA polymerase activity"/>
    <property type="evidence" value="ECO:0007669"/>
    <property type="project" value="InterPro"/>
</dbReference>
<dbReference type="GO" id="GO:0005666">
    <property type="term" value="C:RNA polymerase III complex"/>
    <property type="evidence" value="ECO:0007669"/>
    <property type="project" value="TreeGrafter"/>
</dbReference>
<proteinExistence type="predicted"/>
<evidence type="ECO:0000256" key="3">
    <source>
        <dbReference type="ARBA" id="ARBA00022844"/>
    </source>
</evidence>
<dbReference type="PANTHER" id="PTHR11800">
    <property type="entry name" value="DNA-DIRECTED RNA POLYMERASE"/>
    <property type="match status" value="1"/>
</dbReference>
<protein>
    <recommendedName>
        <fullName evidence="5">DNA-directed RNA polymerase RpoA/D/Rpb3-type domain-containing protein</fullName>
    </recommendedName>
</protein>
<dbReference type="SMART" id="SM00662">
    <property type="entry name" value="RPOLD"/>
    <property type="match status" value="1"/>
</dbReference>
<dbReference type="InterPro" id="IPR009025">
    <property type="entry name" value="RBP11-like_dimer"/>
</dbReference>
<evidence type="ECO:0000313" key="6">
    <source>
        <dbReference type="EMBL" id="QHU13850.1"/>
    </source>
</evidence>